<feature type="compositionally biased region" description="Acidic residues" evidence="6">
    <location>
        <begin position="322"/>
        <end position="331"/>
    </location>
</feature>
<dbReference type="GO" id="GO:0044843">
    <property type="term" value="P:cell cycle G1/S phase transition"/>
    <property type="evidence" value="ECO:0007669"/>
    <property type="project" value="UniProtKB-ARBA"/>
</dbReference>
<evidence type="ECO:0000313" key="9">
    <source>
        <dbReference type="EMBL" id="PWN22774.1"/>
    </source>
</evidence>
<feature type="region of interest" description="Disordered" evidence="6">
    <location>
        <begin position="277"/>
        <end position="368"/>
    </location>
</feature>
<feature type="compositionally biased region" description="Polar residues" evidence="6">
    <location>
        <begin position="295"/>
        <end position="314"/>
    </location>
</feature>
<dbReference type="SUPFAM" id="SSF47954">
    <property type="entry name" value="Cyclin-like"/>
    <property type="match status" value="2"/>
</dbReference>
<feature type="domain" description="Cyclin-like" evidence="7">
    <location>
        <begin position="144"/>
        <end position="236"/>
    </location>
</feature>
<sequence>IIYEEEYQDEVIEHMREMESVSLPNLELMNAQPELRWFMRPYLVDFIIEIHQTFRLRPETLYLTMNIADRYVSKRIVFKRHYQLVGSAALLIASKYEDAKDRVPTIADLSLMCCQAYDESAFLQMEGHILQTLSWQLGHPTPEAWLRILCMQSPEESTTQNVSRFLMENTLFHRNFIGVPSSLIASGALMLARYLCRQEPRTYLASSSLEDITSIAQMIDTHIGPQLDQLSMILVKKYSYQHFSAASTVVKNFYSAGQASQRVASAKAVDGTFKPAHSVFMTPSSSTDSMDEGNDSSMESSGCSTPSSMASTPSRYRRAANDDDEDDDEDMPVTPLTAQGDPMASASSSTSMSPSRSSKSNKENQSLH</sequence>
<dbReference type="GeneID" id="37011651"/>
<dbReference type="InterPro" id="IPR013763">
    <property type="entry name" value="Cyclin-like_dom"/>
</dbReference>
<evidence type="ECO:0008006" key="11">
    <source>
        <dbReference type="Google" id="ProtNLM"/>
    </source>
</evidence>
<name>A0A316UD58_9BASI</name>
<evidence type="ECO:0000256" key="2">
    <source>
        <dbReference type="ARBA" id="ARBA00022618"/>
    </source>
</evidence>
<evidence type="ECO:0000313" key="10">
    <source>
        <dbReference type="Proteomes" id="UP000245942"/>
    </source>
</evidence>
<evidence type="ECO:0000256" key="1">
    <source>
        <dbReference type="ARBA" id="ARBA00008742"/>
    </source>
</evidence>
<dbReference type="CDD" id="cd20559">
    <property type="entry name" value="CYCLIN_ScCLN_like"/>
    <property type="match status" value="1"/>
</dbReference>
<evidence type="ECO:0000256" key="6">
    <source>
        <dbReference type="SAM" id="MobiDB-lite"/>
    </source>
</evidence>
<dbReference type="InterPro" id="IPR036915">
    <property type="entry name" value="Cyclin-like_sf"/>
</dbReference>
<feature type="domain" description="Cyclin C-terminal" evidence="8">
    <location>
        <begin position="140"/>
        <end position="252"/>
    </location>
</feature>
<dbReference type="InterPro" id="IPR004367">
    <property type="entry name" value="Cyclin_C-dom"/>
</dbReference>
<dbReference type="OrthoDB" id="5590282at2759"/>
<dbReference type="Pfam" id="PF00134">
    <property type="entry name" value="Cyclin_N"/>
    <property type="match status" value="1"/>
</dbReference>
<dbReference type="SMART" id="SM01332">
    <property type="entry name" value="Cyclin_C"/>
    <property type="match status" value="1"/>
</dbReference>
<dbReference type="Gene3D" id="1.10.472.10">
    <property type="entry name" value="Cyclin-like"/>
    <property type="match status" value="2"/>
</dbReference>
<dbReference type="FunFam" id="1.10.472.10:FF:000010">
    <property type="entry name" value="G1/S-specific cyclin Cln1"/>
    <property type="match status" value="1"/>
</dbReference>
<comment type="similarity">
    <text evidence="1 5">Belongs to the cyclin family.</text>
</comment>
<feature type="non-terminal residue" evidence="9">
    <location>
        <position position="1"/>
    </location>
</feature>
<proteinExistence type="inferred from homology"/>
<keyword evidence="10" id="KW-1185">Reference proteome</keyword>
<dbReference type="InterPro" id="IPR006671">
    <property type="entry name" value="Cyclin_N"/>
</dbReference>
<dbReference type="Proteomes" id="UP000245942">
    <property type="component" value="Unassembled WGS sequence"/>
</dbReference>
<dbReference type="PANTHER" id="PTHR10177">
    <property type="entry name" value="CYCLINS"/>
    <property type="match status" value="1"/>
</dbReference>
<evidence type="ECO:0000256" key="5">
    <source>
        <dbReference type="RuleBase" id="RU000383"/>
    </source>
</evidence>
<evidence type="ECO:0000259" key="7">
    <source>
        <dbReference type="SMART" id="SM00385"/>
    </source>
</evidence>
<evidence type="ECO:0000256" key="4">
    <source>
        <dbReference type="ARBA" id="ARBA00023306"/>
    </source>
</evidence>
<dbReference type="STRING" id="1684307.A0A316UD58"/>
<keyword evidence="3 5" id="KW-0195">Cyclin</keyword>
<dbReference type="GO" id="GO:0051301">
    <property type="term" value="P:cell division"/>
    <property type="evidence" value="ECO:0007669"/>
    <property type="project" value="UniProtKB-KW"/>
</dbReference>
<dbReference type="Pfam" id="PF02984">
    <property type="entry name" value="Cyclin_C"/>
    <property type="match status" value="1"/>
</dbReference>
<dbReference type="SMART" id="SM00385">
    <property type="entry name" value="CYCLIN"/>
    <property type="match status" value="2"/>
</dbReference>
<gene>
    <name evidence="9" type="ORF">BCV69DRAFT_236210</name>
</gene>
<feature type="domain" description="Cyclin-like" evidence="7">
    <location>
        <begin position="45"/>
        <end position="131"/>
    </location>
</feature>
<protein>
    <recommendedName>
        <fullName evidence="11">Cyclin N-terminal domain-containing protein</fullName>
    </recommendedName>
</protein>
<dbReference type="InterPro" id="IPR039361">
    <property type="entry name" value="Cyclin"/>
</dbReference>
<dbReference type="AlphaFoldDB" id="A0A316UD58"/>
<feature type="non-terminal residue" evidence="9">
    <location>
        <position position="368"/>
    </location>
</feature>
<evidence type="ECO:0000259" key="8">
    <source>
        <dbReference type="SMART" id="SM01332"/>
    </source>
</evidence>
<keyword evidence="2" id="KW-0132">Cell division</keyword>
<dbReference type="EMBL" id="KZ819322">
    <property type="protein sequence ID" value="PWN22774.1"/>
    <property type="molecule type" value="Genomic_DNA"/>
</dbReference>
<accession>A0A316UD58</accession>
<dbReference type="GO" id="GO:0019887">
    <property type="term" value="F:protein kinase regulator activity"/>
    <property type="evidence" value="ECO:0007669"/>
    <property type="project" value="UniProtKB-ARBA"/>
</dbReference>
<evidence type="ECO:0000256" key="3">
    <source>
        <dbReference type="ARBA" id="ARBA00023127"/>
    </source>
</evidence>
<dbReference type="GO" id="GO:0051726">
    <property type="term" value="P:regulation of cell cycle"/>
    <property type="evidence" value="ECO:0007669"/>
    <property type="project" value="UniProtKB-ARBA"/>
</dbReference>
<keyword evidence="4" id="KW-0131">Cell cycle</keyword>
<reference evidence="9 10" key="1">
    <citation type="journal article" date="2018" name="Mol. Biol. Evol.">
        <title>Broad Genomic Sampling Reveals a Smut Pathogenic Ancestry of the Fungal Clade Ustilaginomycotina.</title>
        <authorList>
            <person name="Kijpornyongpan T."/>
            <person name="Mondo S.J."/>
            <person name="Barry K."/>
            <person name="Sandor L."/>
            <person name="Lee J."/>
            <person name="Lipzen A."/>
            <person name="Pangilinan J."/>
            <person name="LaButti K."/>
            <person name="Hainaut M."/>
            <person name="Henrissat B."/>
            <person name="Grigoriev I.V."/>
            <person name="Spatafora J.W."/>
            <person name="Aime M.C."/>
        </authorList>
    </citation>
    <scope>NUCLEOTIDE SEQUENCE [LARGE SCALE GENOMIC DNA]</scope>
    <source>
        <strain evidence="9 10">MCA 4718</strain>
    </source>
</reference>
<feature type="compositionally biased region" description="Low complexity" evidence="6">
    <location>
        <begin position="345"/>
        <end position="358"/>
    </location>
</feature>
<organism evidence="9 10">
    <name type="scientific">Pseudomicrostroma glucosiphilum</name>
    <dbReference type="NCBI Taxonomy" id="1684307"/>
    <lineage>
        <taxon>Eukaryota</taxon>
        <taxon>Fungi</taxon>
        <taxon>Dikarya</taxon>
        <taxon>Basidiomycota</taxon>
        <taxon>Ustilaginomycotina</taxon>
        <taxon>Exobasidiomycetes</taxon>
        <taxon>Microstromatales</taxon>
        <taxon>Microstromatales incertae sedis</taxon>
        <taxon>Pseudomicrostroma</taxon>
    </lineage>
</organism>
<dbReference type="RefSeq" id="XP_025349934.1">
    <property type="nucleotide sequence ID" value="XM_025489917.1"/>
</dbReference>
<dbReference type="CDD" id="cd20537">
    <property type="entry name" value="CYCLIN_CCNO-like_rpt2"/>
    <property type="match status" value="1"/>
</dbReference>